<name>A0A6I6MV53_9ACTN</name>
<keyword evidence="2" id="KW-1185">Reference proteome</keyword>
<sequence length="57" mass="6396">MDEQLFTVTAFSNAPEHTPTQGVVYIVTDATQEQVDALKAREAEQNPTYWIRVEAQG</sequence>
<evidence type="ECO:0000313" key="2">
    <source>
        <dbReference type="Proteomes" id="UP000436138"/>
    </source>
</evidence>
<dbReference type="EMBL" id="CP047020">
    <property type="protein sequence ID" value="QHA04588.1"/>
    <property type="molecule type" value="Genomic_DNA"/>
</dbReference>
<protein>
    <submittedName>
        <fullName evidence="1">Uncharacterized protein</fullName>
    </submittedName>
</protein>
<evidence type="ECO:0000313" key="1">
    <source>
        <dbReference type="EMBL" id="QHA04588.1"/>
    </source>
</evidence>
<dbReference type="KEGG" id="sbro:GQF42_15975"/>
<reference evidence="1 2" key="1">
    <citation type="submission" date="2019-12" db="EMBL/GenBank/DDBJ databases">
        <title>Streptomyces sp. strain T44 isolated from rhizosphere soil of Broussonetia papyrifera.</title>
        <authorList>
            <person name="Mo P."/>
        </authorList>
    </citation>
    <scope>NUCLEOTIDE SEQUENCE [LARGE SCALE GENOMIC DNA]</scope>
    <source>
        <strain evidence="1 2">T44</strain>
    </source>
</reference>
<proteinExistence type="predicted"/>
<gene>
    <name evidence="1" type="ORF">GQF42_15975</name>
</gene>
<dbReference type="RefSeq" id="WP_158920431.1">
    <property type="nucleotide sequence ID" value="NZ_CP047020.1"/>
</dbReference>
<dbReference type="AlphaFoldDB" id="A0A6I6MV53"/>
<organism evidence="1 2">
    <name type="scientific">Streptomyces broussonetiae</name>
    <dbReference type="NCBI Taxonomy" id="2686304"/>
    <lineage>
        <taxon>Bacteria</taxon>
        <taxon>Bacillati</taxon>
        <taxon>Actinomycetota</taxon>
        <taxon>Actinomycetes</taxon>
        <taxon>Kitasatosporales</taxon>
        <taxon>Streptomycetaceae</taxon>
        <taxon>Streptomyces</taxon>
    </lineage>
</organism>
<accession>A0A6I6MV53</accession>
<dbReference type="Proteomes" id="UP000436138">
    <property type="component" value="Chromosome"/>
</dbReference>